<accession>A0ACB7CAD0</accession>
<name>A0ACB7CAD0_9ASCO</name>
<organism evidence="1 2">
    <name type="scientific">Pneumocystis oryctolagi</name>
    <dbReference type="NCBI Taxonomy" id="42067"/>
    <lineage>
        <taxon>Eukaryota</taxon>
        <taxon>Fungi</taxon>
        <taxon>Dikarya</taxon>
        <taxon>Ascomycota</taxon>
        <taxon>Taphrinomycotina</taxon>
        <taxon>Pneumocystomycetes</taxon>
        <taxon>Pneumocystaceae</taxon>
        <taxon>Pneumocystis</taxon>
    </lineage>
</organism>
<dbReference type="Proteomes" id="UP000768646">
    <property type="component" value="Unassembled WGS sequence"/>
</dbReference>
<proteinExistence type="predicted"/>
<protein>
    <submittedName>
        <fullName evidence="1">Uncharacterized protein</fullName>
    </submittedName>
</protein>
<keyword evidence="2" id="KW-1185">Reference proteome</keyword>
<evidence type="ECO:0000313" key="2">
    <source>
        <dbReference type="Proteomes" id="UP000768646"/>
    </source>
</evidence>
<evidence type="ECO:0000313" key="1">
    <source>
        <dbReference type="EMBL" id="KAG4304496.1"/>
    </source>
</evidence>
<sequence length="249" mass="28510">MSSVFQRKKTNILNKFNTGHTDASPKGFPDEPILDLLNLINLHPELVTTSSCSGRLCVYVESEIADNIGGKGAGGKWLMVKHEMWNESTKDSEILKEILGEYPFVKAVDSKDSEKGRLIHFKFEPMVLVSFFTLFMLISLKILHILAETVPTARTFLTYALSSSFRESGLILSKKNTVITIRSSIGFDCPIGYLKKEQNIEFIQLLVNESYLYLLVDMANRRFKENKRRKDMLYKNLSNWIMNTCEYKS</sequence>
<dbReference type="EMBL" id="JABTEG010000008">
    <property type="protein sequence ID" value="KAG4304496.1"/>
    <property type="molecule type" value="Genomic_DNA"/>
</dbReference>
<reference evidence="1 2" key="1">
    <citation type="journal article" date="2021" name="Commun. Biol.">
        <title>Genomic insights into the host specific adaptation of the Pneumocystis genus.</title>
        <authorList>
            <person name="Cisse O.H."/>
            <person name="Ma L."/>
            <person name="Dekker J.P."/>
            <person name="Khil P.P."/>
            <person name="Youn J.-H."/>
            <person name="Brenchley J.M."/>
            <person name="Blair R."/>
            <person name="Pahar B."/>
            <person name="Chabe M."/>
            <person name="Van Rompay K.K.A."/>
            <person name="Keesler R."/>
            <person name="Sukura A."/>
            <person name="Hirsch V."/>
            <person name="Kutty G."/>
            <person name="Liu Y."/>
            <person name="Peng L."/>
            <person name="Chen J."/>
            <person name="Song J."/>
            <person name="Weissenbacher-Lang C."/>
            <person name="Xu J."/>
            <person name="Upham N.S."/>
            <person name="Stajich J.E."/>
            <person name="Cuomo C.A."/>
            <person name="Cushion M.T."/>
            <person name="Kovacs J.A."/>
        </authorList>
    </citation>
    <scope>NUCLEOTIDE SEQUENCE [LARGE SCALE GENOMIC DNA]</scope>
    <source>
        <strain evidence="1 2">RABM</strain>
    </source>
</reference>
<gene>
    <name evidence="1" type="ORF">PORY_002206</name>
</gene>
<comment type="caution">
    <text evidence="1">The sequence shown here is derived from an EMBL/GenBank/DDBJ whole genome shotgun (WGS) entry which is preliminary data.</text>
</comment>